<name>A0A3M9N4W3_9BACT</name>
<accession>A0A3M9N4W3</accession>
<reference evidence="1 2" key="1">
    <citation type="submission" date="2018-11" db="EMBL/GenBank/DDBJ databases">
        <title>Rufibacter latericius sp. nov., isolated from water in Baiyang Lake.</title>
        <authorList>
            <person name="Yang Y."/>
        </authorList>
    </citation>
    <scope>NUCLEOTIDE SEQUENCE [LARGE SCALE GENOMIC DNA]</scope>
    <source>
        <strain evidence="1 2">MCC P1</strain>
    </source>
</reference>
<dbReference type="Proteomes" id="UP000271010">
    <property type="component" value="Unassembled WGS sequence"/>
</dbReference>
<gene>
    <name evidence="1" type="ORF">EFA69_02640</name>
</gene>
<dbReference type="EMBL" id="RJJE01000002">
    <property type="protein sequence ID" value="RNI32243.1"/>
    <property type="molecule type" value="Genomic_DNA"/>
</dbReference>
<dbReference type="OrthoDB" id="828231at2"/>
<evidence type="ECO:0000313" key="1">
    <source>
        <dbReference type="EMBL" id="RNI32243.1"/>
    </source>
</evidence>
<comment type="caution">
    <text evidence="1">The sequence shown here is derived from an EMBL/GenBank/DDBJ whole genome shotgun (WGS) entry which is preliminary data.</text>
</comment>
<evidence type="ECO:0000313" key="2">
    <source>
        <dbReference type="Proteomes" id="UP000271010"/>
    </source>
</evidence>
<keyword evidence="2" id="KW-1185">Reference proteome</keyword>
<dbReference type="AlphaFoldDB" id="A0A3M9N4W3"/>
<dbReference type="RefSeq" id="WP_123131543.1">
    <property type="nucleotide sequence ID" value="NZ_RJJE01000002.1"/>
</dbReference>
<organism evidence="1 2">
    <name type="scientific">Rufibacter immobilis</name>
    <dbReference type="NCBI Taxonomy" id="1348778"/>
    <lineage>
        <taxon>Bacteria</taxon>
        <taxon>Pseudomonadati</taxon>
        <taxon>Bacteroidota</taxon>
        <taxon>Cytophagia</taxon>
        <taxon>Cytophagales</taxon>
        <taxon>Hymenobacteraceae</taxon>
        <taxon>Rufibacter</taxon>
    </lineage>
</organism>
<protein>
    <submittedName>
        <fullName evidence="1">Uncharacterized protein</fullName>
    </submittedName>
</protein>
<proteinExistence type="predicted"/>
<sequence length="91" mass="10544">MERFTIYSKEDIAAFFIFLTNELEVNFHPDDSFFDYVNIHTGEPTFTGEDAAKYDNIMQDCFDWCEANDEDIYLIALELFNATNGSCADED</sequence>